<evidence type="ECO:0000313" key="1">
    <source>
        <dbReference type="EMBL" id="QOU18310.1"/>
    </source>
</evidence>
<protein>
    <submittedName>
        <fullName evidence="1">Uncharacterized protein</fullName>
    </submittedName>
</protein>
<dbReference type="EMBL" id="CP063131">
    <property type="protein sequence ID" value="QOU18310.1"/>
    <property type="molecule type" value="Genomic_DNA"/>
</dbReference>
<accession>A0A871R860</accession>
<dbReference type="OrthoDB" id="10374697at2759"/>
<evidence type="ECO:0000313" key="2">
    <source>
        <dbReference type="Proteomes" id="UP000663131"/>
    </source>
</evidence>
<name>A0A871R860_DEKBR</name>
<proteinExistence type="predicted"/>
<sequence length="79" mass="7836">MKFSTVLFASAVAAYNTTVIETITSCSEAGPCETITLTSTYCPEENATSVAPFEGAAAAGHANVYAAGAAALAAGAMLL</sequence>
<organism evidence="1 2">
    <name type="scientific">Dekkera bruxellensis</name>
    <name type="common">Brettanomyces custersii</name>
    <dbReference type="NCBI Taxonomy" id="5007"/>
    <lineage>
        <taxon>Eukaryota</taxon>
        <taxon>Fungi</taxon>
        <taxon>Dikarya</taxon>
        <taxon>Ascomycota</taxon>
        <taxon>Saccharomycotina</taxon>
        <taxon>Pichiomycetes</taxon>
        <taxon>Pichiales</taxon>
        <taxon>Pichiaceae</taxon>
        <taxon>Brettanomyces</taxon>
    </lineage>
</organism>
<dbReference type="KEGG" id="bbrx:BRETT_000031"/>
<dbReference type="GeneID" id="64571957"/>
<reference evidence="1" key="2">
    <citation type="journal article" name="BMC Genomics">
        <title>New genome assemblies reveal patterns of domestication and adaptation across Brettanomyces (Dekkera) species.</title>
        <authorList>
            <person name="Roach M.J."/>
            <person name="Borneman A.R."/>
        </authorList>
    </citation>
    <scope>NUCLEOTIDE SEQUENCE</scope>
    <source>
        <strain evidence="1">UCD 2041</strain>
    </source>
</reference>
<dbReference type="RefSeq" id="XP_041134804.1">
    <property type="nucleotide sequence ID" value="XM_041278609.1"/>
</dbReference>
<reference evidence="1" key="1">
    <citation type="submission" date="2020-10" db="EMBL/GenBank/DDBJ databases">
        <authorList>
            <person name="Palmer J.M."/>
        </authorList>
    </citation>
    <scope>NUCLEOTIDE SEQUENCE</scope>
    <source>
        <strain evidence="1">UCD 2041</strain>
    </source>
</reference>
<dbReference type="AlphaFoldDB" id="A0A871R860"/>
<gene>
    <name evidence="1" type="ORF">BRETT_000031</name>
</gene>
<dbReference type="Proteomes" id="UP000663131">
    <property type="component" value="Chromosome 3"/>
</dbReference>